<dbReference type="Pfam" id="PF04749">
    <property type="entry name" value="PLAC8"/>
    <property type="match status" value="1"/>
</dbReference>
<keyword evidence="2" id="KW-1185">Reference proteome</keyword>
<dbReference type="GeneID" id="103700404"/>
<organism evidence="2 3">
    <name type="scientific">Phoenix dactylifera</name>
    <name type="common">Date palm</name>
    <dbReference type="NCBI Taxonomy" id="42345"/>
    <lineage>
        <taxon>Eukaryota</taxon>
        <taxon>Viridiplantae</taxon>
        <taxon>Streptophyta</taxon>
        <taxon>Embryophyta</taxon>
        <taxon>Tracheophyta</taxon>
        <taxon>Spermatophyta</taxon>
        <taxon>Magnoliopsida</taxon>
        <taxon>Liliopsida</taxon>
        <taxon>Arecaceae</taxon>
        <taxon>Coryphoideae</taxon>
        <taxon>Phoeniceae</taxon>
        <taxon>Phoenix</taxon>
    </lineage>
</organism>
<keyword evidence="1" id="KW-1133">Transmembrane helix</keyword>
<reference evidence="3" key="2">
    <citation type="submission" date="2025-08" db="UniProtKB">
        <authorList>
            <consortium name="RefSeq"/>
        </authorList>
    </citation>
    <scope>IDENTIFICATION</scope>
    <source>
        <tissue evidence="3">Young leaves</tissue>
    </source>
</reference>
<gene>
    <name evidence="3" type="primary">LOC103700404</name>
</gene>
<dbReference type="OrthoDB" id="1045822at2759"/>
<evidence type="ECO:0000313" key="3">
    <source>
        <dbReference type="RefSeq" id="XP_038987621.1"/>
    </source>
</evidence>
<dbReference type="Proteomes" id="UP000228380">
    <property type="component" value="Chromosome 11"/>
</dbReference>
<feature type="transmembrane region" description="Helical" evidence="1">
    <location>
        <begin position="93"/>
        <end position="112"/>
    </location>
</feature>
<dbReference type="AlphaFoldDB" id="A0A8B9ALL6"/>
<keyword evidence="1" id="KW-0472">Membrane</keyword>
<evidence type="ECO:0000256" key="1">
    <source>
        <dbReference type="SAM" id="Phobius"/>
    </source>
</evidence>
<name>A0A8B9ALL6_PHODC</name>
<accession>A0A8B9ALL6</accession>
<keyword evidence="1" id="KW-0812">Transmembrane</keyword>
<protein>
    <submittedName>
        <fullName evidence="3">Cell number regulator 2-like</fullName>
    </submittedName>
</protein>
<proteinExistence type="predicted"/>
<reference evidence="2" key="1">
    <citation type="journal article" date="2019" name="Nat. Commun.">
        <title>Genome-wide association mapping of date palm fruit traits.</title>
        <authorList>
            <person name="Hazzouri K.M."/>
            <person name="Gros-Balthazard M."/>
            <person name="Flowers J.M."/>
            <person name="Copetti D."/>
            <person name="Lemansour A."/>
            <person name="Lebrun M."/>
            <person name="Masmoudi K."/>
            <person name="Ferrand S."/>
            <person name="Dhar M.I."/>
            <person name="Fresquez Z.A."/>
            <person name="Rosas U."/>
            <person name="Zhang J."/>
            <person name="Talag J."/>
            <person name="Lee S."/>
            <person name="Kudrna D."/>
            <person name="Powell R.F."/>
            <person name="Leitch I.J."/>
            <person name="Krueger R.R."/>
            <person name="Wing R.A."/>
            <person name="Amiri K.M.A."/>
            <person name="Purugganan M.D."/>
        </authorList>
    </citation>
    <scope>NUCLEOTIDE SEQUENCE [LARGE SCALE GENOMIC DNA]</scope>
    <source>
        <strain evidence="2">cv. Khalas</strain>
    </source>
</reference>
<dbReference type="InterPro" id="IPR006461">
    <property type="entry name" value="PLAC_motif_containing"/>
</dbReference>
<dbReference type="KEGG" id="pda:103700404"/>
<dbReference type="RefSeq" id="XP_038987621.1">
    <property type="nucleotide sequence ID" value="XM_039131693.1"/>
</dbReference>
<sequence length="180" mass="19521">MYPSKLDAGYPPAMAPPPTTGIPISSTNQFYSQPGPATFHVENSRASVSWSTGLCHCLDDCSNCCITCFCPCITFGQIAEIVDKGSSSCGASGALYTLILCVTGCSCFYSCFYRSKLRAQYSLKESPCNDCLVHCCCELCALCQEYRELKRRGFDMSIGWHANMEKQGRVATLPPGIQGA</sequence>
<evidence type="ECO:0000313" key="2">
    <source>
        <dbReference type="Proteomes" id="UP000228380"/>
    </source>
</evidence>
<dbReference type="NCBIfam" id="TIGR01571">
    <property type="entry name" value="A_thal_Cys_rich"/>
    <property type="match status" value="1"/>
</dbReference>
<dbReference type="PANTHER" id="PTHR15907">
    <property type="entry name" value="DUF614 FAMILY PROTEIN-RELATED"/>
    <property type="match status" value="1"/>
</dbReference>